<sequence>MLAILALGAGIALTPQTAQARQARVHDRSGDSSSAATDITQVRVRHARHRISATVTIPRLKPGRLSGTELLIRPQGRKNVYAVTVLRDRRGRVVKTSLSWRPLNDPIEPTSLPCKGIGATLGAGHTEVSVAKACLTKSRPRQPIQAKVRVVDGTIGLQGAYFDDQTRFTPLLARGAARYGAAPAGQVTVNSGLVVRRLPTTFSARQGVLPRGTVFPVTCKLTGSVVRRGGDQNGDVNNLWYRLSSDRRQWVSALYVRNVNGIPPYCGTGENYRGRVTARMLAPREAPTTRANAHGGLARGTRVTIKCKLRAQRVAGNNLWYNLPQGLWVSARYVANIGPAPAYCTR</sequence>
<name>A0A7G9RDI0_9ACTN</name>
<evidence type="ECO:0008006" key="3">
    <source>
        <dbReference type="Google" id="ProtNLM"/>
    </source>
</evidence>
<dbReference type="Proteomes" id="UP000515947">
    <property type="component" value="Chromosome"/>
</dbReference>
<evidence type="ECO:0000313" key="1">
    <source>
        <dbReference type="EMBL" id="QNN53655.1"/>
    </source>
</evidence>
<protein>
    <recommendedName>
        <fullName evidence="3">SH3 domain-containing protein</fullName>
    </recommendedName>
</protein>
<keyword evidence="2" id="KW-1185">Reference proteome</keyword>
<dbReference type="Gene3D" id="2.30.30.40">
    <property type="entry name" value="SH3 Domains"/>
    <property type="match status" value="1"/>
</dbReference>
<accession>A0A7G9RDI0</accession>
<proteinExistence type="predicted"/>
<dbReference type="EMBL" id="CP060713">
    <property type="protein sequence ID" value="QNN53655.1"/>
    <property type="molecule type" value="Genomic_DNA"/>
</dbReference>
<organism evidence="1 2">
    <name type="scientific">Nocardioides mesophilus</name>
    <dbReference type="NCBI Taxonomy" id="433659"/>
    <lineage>
        <taxon>Bacteria</taxon>
        <taxon>Bacillati</taxon>
        <taxon>Actinomycetota</taxon>
        <taxon>Actinomycetes</taxon>
        <taxon>Propionibacteriales</taxon>
        <taxon>Nocardioidaceae</taxon>
        <taxon>Nocardioides</taxon>
    </lineage>
</organism>
<evidence type="ECO:0000313" key="2">
    <source>
        <dbReference type="Proteomes" id="UP000515947"/>
    </source>
</evidence>
<gene>
    <name evidence="1" type="ORF">H9L09_04325</name>
</gene>
<reference evidence="1 2" key="1">
    <citation type="submission" date="2020-08" db="EMBL/GenBank/DDBJ databases">
        <title>Genome sequence of Nocardioides mesophilus KACC 16243T.</title>
        <authorList>
            <person name="Hyun D.-W."/>
            <person name="Bae J.-W."/>
        </authorList>
    </citation>
    <scope>NUCLEOTIDE SEQUENCE [LARGE SCALE GENOMIC DNA]</scope>
    <source>
        <strain evidence="1 2">KACC 16243</strain>
    </source>
</reference>
<dbReference type="RefSeq" id="WP_187579496.1">
    <property type="nucleotide sequence ID" value="NZ_CP060713.1"/>
</dbReference>
<dbReference type="AlphaFoldDB" id="A0A7G9RDI0"/>
<dbReference type="KEGG" id="nmes:H9L09_04325"/>